<dbReference type="KEGG" id="dalk:DSCA_35470"/>
<organism evidence="1 2">
    <name type="scientific">Desulfosarcina alkanivorans</name>
    <dbReference type="NCBI Taxonomy" id="571177"/>
    <lineage>
        <taxon>Bacteria</taxon>
        <taxon>Pseudomonadati</taxon>
        <taxon>Thermodesulfobacteriota</taxon>
        <taxon>Desulfobacteria</taxon>
        <taxon>Desulfobacterales</taxon>
        <taxon>Desulfosarcinaceae</taxon>
        <taxon>Desulfosarcina</taxon>
    </lineage>
</organism>
<dbReference type="EMBL" id="AP021874">
    <property type="protein sequence ID" value="BBO69617.1"/>
    <property type="molecule type" value="Genomic_DNA"/>
</dbReference>
<dbReference type="Proteomes" id="UP000427906">
    <property type="component" value="Chromosome"/>
</dbReference>
<keyword evidence="2" id="KW-1185">Reference proteome</keyword>
<evidence type="ECO:0000313" key="1">
    <source>
        <dbReference type="EMBL" id="BBO69617.1"/>
    </source>
</evidence>
<sequence length="97" mass="10514">MADYPIVNRNQPQLTSLGQGNLPDFYMEDFSVLGLCVNDCDLAADILKHHRFALRPSHGSMTVQIKDAFHAAAAVGLLNEHGLACELADVALGMYQG</sequence>
<gene>
    <name evidence="1" type="ORF">DSCA_35470</name>
</gene>
<dbReference type="RefSeq" id="WP_155317636.1">
    <property type="nucleotide sequence ID" value="NZ_AP021874.1"/>
</dbReference>
<dbReference type="AlphaFoldDB" id="A0A5K7YYD2"/>
<proteinExistence type="predicted"/>
<reference evidence="1 2" key="1">
    <citation type="submission" date="2019-11" db="EMBL/GenBank/DDBJ databases">
        <title>Comparative genomics of hydrocarbon-degrading Desulfosarcina strains.</title>
        <authorList>
            <person name="Watanabe M."/>
            <person name="Kojima H."/>
            <person name="Fukui M."/>
        </authorList>
    </citation>
    <scope>NUCLEOTIDE SEQUENCE [LARGE SCALE GENOMIC DNA]</scope>
    <source>
        <strain evidence="1 2">PL12</strain>
    </source>
</reference>
<dbReference type="OrthoDB" id="5432545at2"/>
<name>A0A5K7YYD2_9BACT</name>
<accession>A0A5K7YYD2</accession>
<evidence type="ECO:0000313" key="2">
    <source>
        <dbReference type="Proteomes" id="UP000427906"/>
    </source>
</evidence>
<protein>
    <submittedName>
        <fullName evidence="1">Uncharacterized protein</fullName>
    </submittedName>
</protein>